<feature type="transmembrane region" description="Helical" evidence="1">
    <location>
        <begin position="253"/>
        <end position="277"/>
    </location>
</feature>
<dbReference type="HOGENOM" id="CLU_036335_4_1_1"/>
<protein>
    <submittedName>
        <fullName evidence="2">Seven TM Receptor</fullName>
    </submittedName>
</protein>
<dbReference type="SUPFAM" id="SSF81321">
    <property type="entry name" value="Family A G protein-coupled receptor-like"/>
    <property type="match status" value="1"/>
</dbReference>
<dbReference type="UCSC" id="F44G3.11">
    <property type="organism name" value="c. elegans"/>
</dbReference>
<evidence type="ECO:0000313" key="3">
    <source>
        <dbReference type="Proteomes" id="UP000001940"/>
    </source>
</evidence>
<dbReference type="PIR" id="T22204">
    <property type="entry name" value="T22204"/>
</dbReference>
<keyword evidence="2" id="KW-0675">Receptor</keyword>
<dbReference type="WormBase" id="F44G3.11a">
    <property type="protein sequence ID" value="CE51239"/>
    <property type="gene ID" value="WBGene00006092"/>
    <property type="gene designation" value="str-25"/>
</dbReference>
<dbReference type="PANTHER" id="PTHR46000">
    <property type="entry name" value="SEVEN TM RECEPTOR-RELATED"/>
    <property type="match status" value="1"/>
</dbReference>
<feature type="transmembrane region" description="Helical" evidence="1">
    <location>
        <begin position="102"/>
        <end position="126"/>
    </location>
</feature>
<accession>O62240</accession>
<evidence type="ECO:0000313" key="4">
    <source>
        <dbReference type="WormBase" id="F44G3.11a"/>
    </source>
</evidence>
<feature type="transmembrane region" description="Helical" evidence="1">
    <location>
        <begin position="289"/>
        <end position="311"/>
    </location>
</feature>
<name>O62240_CAEEL</name>
<feature type="transmembrane region" description="Helical" evidence="1">
    <location>
        <begin position="138"/>
        <end position="162"/>
    </location>
</feature>
<dbReference type="Pfam" id="PF10326">
    <property type="entry name" value="7TM_GPCR_Str"/>
    <property type="match status" value="1"/>
</dbReference>
<dbReference type="CTD" id="185759"/>
<feature type="transmembrane region" description="Helical" evidence="1">
    <location>
        <begin position="53"/>
        <end position="72"/>
    </location>
</feature>
<dbReference type="EMBL" id="BX284605">
    <property type="protein sequence ID" value="CAB05522.2"/>
    <property type="molecule type" value="Genomic_DNA"/>
</dbReference>
<organism evidence="2 3">
    <name type="scientific">Caenorhabditis elegans</name>
    <dbReference type="NCBI Taxonomy" id="6239"/>
    <lineage>
        <taxon>Eukaryota</taxon>
        <taxon>Metazoa</taxon>
        <taxon>Ecdysozoa</taxon>
        <taxon>Nematoda</taxon>
        <taxon>Chromadorea</taxon>
        <taxon>Rhabditida</taxon>
        <taxon>Rhabditina</taxon>
        <taxon>Rhabditomorpha</taxon>
        <taxon>Rhabditoidea</taxon>
        <taxon>Rhabditidae</taxon>
        <taxon>Peloderinae</taxon>
        <taxon>Caenorhabditis</taxon>
    </lineage>
</organism>
<dbReference type="PANTHER" id="PTHR46000:SF11">
    <property type="entry name" value="SEVEN TM RECEPTOR"/>
    <property type="match status" value="1"/>
</dbReference>
<dbReference type="FunCoup" id="O62240">
    <property type="interactions" value="92"/>
</dbReference>
<dbReference type="PaxDb" id="6239-F44G3.11"/>
<proteinExistence type="predicted"/>
<evidence type="ECO:0000256" key="1">
    <source>
        <dbReference type="SAM" id="Phobius"/>
    </source>
</evidence>
<feature type="transmembrane region" description="Helical" evidence="1">
    <location>
        <begin position="211"/>
        <end position="233"/>
    </location>
</feature>
<gene>
    <name evidence="2 4" type="primary">str-25</name>
    <name evidence="2" type="ORF">CELE_F44G3.11</name>
    <name evidence="4" type="ORF">F44G3.11</name>
</gene>
<dbReference type="AlphaFoldDB" id="O62240"/>
<dbReference type="Proteomes" id="UP000001940">
    <property type="component" value="Chromosome V"/>
</dbReference>
<keyword evidence="3" id="KW-1185">Reference proteome</keyword>
<dbReference type="AGR" id="WB:WBGene00006092"/>
<dbReference type="InParanoid" id="O62240"/>
<dbReference type="KEGG" id="cel:CELE_F44G3.11"/>
<sequence length="346" mass="40470">MDNENNSDSFSYYVTFAQRVAQFGFFATTTSCTVLILLTIYGVKRDFGSYKNLLLMFAGLGIVFATTEVLLFPNLHSYNAGYFFYSMERPFRLDTKNVSRFLVIYTGLYGSTICLLSVQFVYRYWAVFSESKLKFFKGWRFIFCIMYCAAFGADWGLSIYYFDEMDAYADHYFRAEMHKRYRLNISEVACFSLVAYNFDNTPRWRNILCTISLFCIMLIQYTIIIYCATIMYLKMEEKLKLLSVSIRNLHRQFYKTLVIQIFTPTICLFSPLIFIIFHPLFNVEIVVPTGMLLCAITIYPAVDAIIIMYVVTDYRNAIKKNFKKVQQKLLSQRGMSTILIRTTQSV</sequence>
<dbReference type="OrthoDB" id="5819992at2759"/>
<keyword evidence="1" id="KW-0472">Membrane</keyword>
<dbReference type="eggNOG" id="ENOG502TGGV">
    <property type="taxonomic scope" value="Eukaryota"/>
</dbReference>
<reference evidence="2 3" key="1">
    <citation type="journal article" date="1998" name="Science">
        <title>Genome sequence of the nematode C. elegans: a platform for investigating biology.</title>
        <authorList>
            <consortium name="The C. elegans sequencing consortium"/>
            <person name="Sulson J.E."/>
            <person name="Waterston R."/>
        </authorList>
    </citation>
    <scope>NUCLEOTIDE SEQUENCE [LARGE SCALE GENOMIC DNA]</scope>
    <source>
        <strain evidence="2 3">Bristol N2</strain>
    </source>
</reference>
<dbReference type="GeneID" id="185759"/>
<evidence type="ECO:0000313" key="2">
    <source>
        <dbReference type="EMBL" id="CAB05522.2"/>
    </source>
</evidence>
<keyword evidence="1" id="KW-1133">Transmembrane helix</keyword>
<dbReference type="InterPro" id="IPR019428">
    <property type="entry name" value="7TM_GPCR_serpentine_rcpt_Str"/>
</dbReference>
<dbReference type="RefSeq" id="NP_001309465.1">
    <property type="nucleotide sequence ID" value="NM_001322602.1"/>
</dbReference>
<feature type="transmembrane region" description="Helical" evidence="1">
    <location>
        <begin position="20"/>
        <end position="41"/>
    </location>
</feature>
<keyword evidence="1" id="KW-0812">Transmembrane</keyword>